<dbReference type="Proteomes" id="UP000000447">
    <property type="component" value="Chromosome"/>
</dbReference>
<evidence type="ECO:0000313" key="2">
    <source>
        <dbReference type="Proteomes" id="UP000000447"/>
    </source>
</evidence>
<proteinExistence type="predicted"/>
<name>B9KYS8_THERP</name>
<reference evidence="1 2" key="1">
    <citation type="journal article" date="2009" name="PLoS ONE">
        <title>Complete genome sequence of the aerobic CO-oxidizing thermophile Thermomicrobium roseum.</title>
        <authorList>
            <person name="Wu D."/>
            <person name="Raymond J."/>
            <person name="Wu M."/>
            <person name="Chatterji S."/>
            <person name="Ren Q."/>
            <person name="Graham J.E."/>
            <person name="Bryant D.A."/>
            <person name="Robb F."/>
            <person name="Colman A."/>
            <person name="Tallon L.J."/>
            <person name="Badger J.H."/>
            <person name="Madupu R."/>
            <person name="Ward N.L."/>
            <person name="Eisen J.A."/>
        </authorList>
    </citation>
    <scope>NUCLEOTIDE SEQUENCE [LARGE SCALE GENOMIC DNA]</scope>
    <source>
        <strain evidence="2">ATCC 27502 / DSM 5159 / P-2</strain>
    </source>
</reference>
<accession>B9KYS8</accession>
<dbReference type="HOGENOM" id="CLU_3297873_0_0_0"/>
<dbReference type="AlphaFoldDB" id="B9KYS8"/>
<keyword evidence="2" id="KW-1185">Reference proteome</keyword>
<protein>
    <submittedName>
        <fullName evidence="1">Uncharacterized protein</fullName>
    </submittedName>
</protein>
<dbReference type="KEGG" id="tro:trd_0631"/>
<sequence>MALDARVVPAAAYREGGQRETQSSDRAETLFPLQCAVVTP</sequence>
<gene>
    <name evidence="1" type="ordered locus">trd_0631</name>
</gene>
<organism evidence="1 2">
    <name type="scientific">Thermomicrobium roseum (strain ATCC 27502 / DSM 5159 / P-2)</name>
    <dbReference type="NCBI Taxonomy" id="309801"/>
    <lineage>
        <taxon>Bacteria</taxon>
        <taxon>Pseudomonadati</taxon>
        <taxon>Thermomicrobiota</taxon>
        <taxon>Thermomicrobia</taxon>
        <taxon>Thermomicrobiales</taxon>
        <taxon>Thermomicrobiaceae</taxon>
        <taxon>Thermomicrobium</taxon>
    </lineage>
</organism>
<dbReference type="EMBL" id="CP001275">
    <property type="protein sequence ID" value="ACM06209.1"/>
    <property type="molecule type" value="Genomic_DNA"/>
</dbReference>
<evidence type="ECO:0000313" key="1">
    <source>
        <dbReference type="EMBL" id="ACM06209.1"/>
    </source>
</evidence>